<gene>
    <name evidence="6" type="ORF">AKO1_001587</name>
</gene>
<dbReference type="InterPro" id="IPR001753">
    <property type="entry name" value="Enoyl-CoA_hydra/iso"/>
</dbReference>
<evidence type="ECO:0000313" key="6">
    <source>
        <dbReference type="EMBL" id="KAL0486722.1"/>
    </source>
</evidence>
<comment type="similarity">
    <text evidence="2">Belongs to the enoyl-CoA hydratase/isomerase family.</text>
</comment>
<keyword evidence="4" id="KW-0443">Lipid metabolism</keyword>
<keyword evidence="3" id="KW-0276">Fatty acid metabolism</keyword>
<dbReference type="Proteomes" id="UP001431209">
    <property type="component" value="Unassembled WGS sequence"/>
</dbReference>
<evidence type="ECO:0000313" key="7">
    <source>
        <dbReference type="Proteomes" id="UP001431209"/>
    </source>
</evidence>
<dbReference type="PANTHER" id="PTHR43149">
    <property type="entry name" value="ENOYL-COA HYDRATASE"/>
    <property type="match status" value="1"/>
</dbReference>
<evidence type="ECO:0000256" key="5">
    <source>
        <dbReference type="ARBA" id="ARBA00023235"/>
    </source>
</evidence>
<proteinExistence type="inferred from homology"/>
<name>A0AAW2ZA33_9EUKA</name>
<comment type="caution">
    <text evidence="6">The sequence shown here is derived from an EMBL/GenBank/DDBJ whole genome shotgun (WGS) entry which is preliminary data.</text>
</comment>
<dbReference type="AlphaFoldDB" id="A0AAW2ZA33"/>
<accession>A0AAW2ZA33</accession>
<evidence type="ECO:0000256" key="2">
    <source>
        <dbReference type="ARBA" id="ARBA00005254"/>
    </source>
</evidence>
<comment type="pathway">
    <text evidence="1">Lipid metabolism; fatty acid beta-oxidation.</text>
</comment>
<dbReference type="Pfam" id="PF00378">
    <property type="entry name" value="ECH_1"/>
    <property type="match status" value="1"/>
</dbReference>
<dbReference type="InterPro" id="IPR045002">
    <property type="entry name" value="Ech1-like"/>
</dbReference>
<keyword evidence="5 6" id="KW-0413">Isomerase</keyword>
<organism evidence="6 7">
    <name type="scientific">Acrasis kona</name>
    <dbReference type="NCBI Taxonomy" id="1008807"/>
    <lineage>
        <taxon>Eukaryota</taxon>
        <taxon>Discoba</taxon>
        <taxon>Heterolobosea</taxon>
        <taxon>Tetramitia</taxon>
        <taxon>Eutetramitia</taxon>
        <taxon>Acrasidae</taxon>
        <taxon>Acrasis</taxon>
    </lineage>
</organism>
<dbReference type="InterPro" id="IPR014748">
    <property type="entry name" value="Enoyl-CoA_hydra_C"/>
</dbReference>
<evidence type="ECO:0000256" key="4">
    <source>
        <dbReference type="ARBA" id="ARBA00023098"/>
    </source>
</evidence>
<evidence type="ECO:0000256" key="3">
    <source>
        <dbReference type="ARBA" id="ARBA00022832"/>
    </source>
</evidence>
<dbReference type="PANTHER" id="PTHR43149:SF1">
    <property type="entry name" value="DELTA(3,5)-DELTA(2,4)-DIENOYL-COA ISOMERASE, MITOCHONDRIAL"/>
    <property type="match status" value="1"/>
</dbReference>
<dbReference type="Gene3D" id="1.10.12.10">
    <property type="entry name" value="Lyase 2-enoyl-coa Hydratase, Chain A, domain 2"/>
    <property type="match status" value="1"/>
</dbReference>
<dbReference type="CDD" id="cd06558">
    <property type="entry name" value="crotonase-like"/>
    <property type="match status" value="1"/>
</dbReference>
<dbReference type="GO" id="GO:0006631">
    <property type="term" value="P:fatty acid metabolic process"/>
    <property type="evidence" value="ECO:0007669"/>
    <property type="project" value="UniProtKB-KW"/>
</dbReference>
<dbReference type="InterPro" id="IPR029045">
    <property type="entry name" value="ClpP/crotonase-like_dom_sf"/>
</dbReference>
<reference evidence="6 7" key="1">
    <citation type="submission" date="2024-03" db="EMBL/GenBank/DDBJ databases">
        <title>The Acrasis kona genome and developmental transcriptomes reveal deep origins of eukaryotic multicellular pathways.</title>
        <authorList>
            <person name="Sheikh S."/>
            <person name="Fu C.-J."/>
            <person name="Brown M.W."/>
            <person name="Baldauf S.L."/>
        </authorList>
    </citation>
    <scope>NUCLEOTIDE SEQUENCE [LARGE SCALE GENOMIC DNA]</scope>
    <source>
        <strain evidence="6 7">ATCC MYA-3509</strain>
    </source>
</reference>
<keyword evidence="7" id="KW-1185">Reference proteome</keyword>
<evidence type="ECO:0000256" key="1">
    <source>
        <dbReference type="ARBA" id="ARBA00005005"/>
    </source>
</evidence>
<sequence length="277" mass="30773">MEPKTKYQRLEVVISDNVAEVILNTQYNSMDSEFFLEIGRVFREMDENPNVFVVILWSSGKVFSSGLNLKIAPQMLMGTEMDPSSSPAMQNLFFYKGVTVWQQCITQIEECKKPVICALHSLVLGGAVDVATACDIRLCTKDAVFSIRETKIGLVADLGTLQRITPLVGKAFAREMAFTGGDYDSARALQHNLVNAVYDTKDELMKSARIMAANIASNSPLVVQGTKKVLQYAETHDTKDALNQVALWNSALMKSEDLGEAITSFMQKKKPQFVNRL</sequence>
<dbReference type="GO" id="GO:0051750">
    <property type="term" value="F:delta(3,5)-delta(2,4)-dienoyl-CoA isomerase activity"/>
    <property type="evidence" value="ECO:0007669"/>
    <property type="project" value="TreeGrafter"/>
</dbReference>
<dbReference type="FunFam" id="1.10.12.10:FF:000004">
    <property type="entry name" value="Delta3,5-delta2,4-dienoyl-CoA isomerase"/>
    <property type="match status" value="1"/>
</dbReference>
<dbReference type="SUPFAM" id="SSF52096">
    <property type="entry name" value="ClpP/crotonase"/>
    <property type="match status" value="1"/>
</dbReference>
<protein>
    <submittedName>
        <fullName evidence="6">Dienoyl-CoA isomerase</fullName>
    </submittedName>
</protein>
<dbReference type="Gene3D" id="3.90.226.10">
    <property type="entry name" value="2-enoyl-CoA Hydratase, Chain A, domain 1"/>
    <property type="match status" value="1"/>
</dbReference>
<dbReference type="EMBL" id="JAOPGA020001261">
    <property type="protein sequence ID" value="KAL0486722.1"/>
    <property type="molecule type" value="Genomic_DNA"/>
</dbReference>